<evidence type="ECO:0008006" key="4">
    <source>
        <dbReference type="Google" id="ProtNLM"/>
    </source>
</evidence>
<keyword evidence="1" id="KW-0732">Signal</keyword>
<evidence type="ECO:0000313" key="2">
    <source>
        <dbReference type="EMBL" id="PJI90899.1"/>
    </source>
</evidence>
<dbReference type="OrthoDB" id="5117621at2"/>
<dbReference type="AlphaFoldDB" id="A0A2M8WIZ2"/>
<proteinExistence type="predicted"/>
<organism evidence="2 3">
    <name type="scientific">Luteimicrobium subarcticum</name>
    <dbReference type="NCBI Taxonomy" id="620910"/>
    <lineage>
        <taxon>Bacteria</taxon>
        <taxon>Bacillati</taxon>
        <taxon>Actinomycetota</taxon>
        <taxon>Actinomycetes</taxon>
        <taxon>Micrococcales</taxon>
        <taxon>Luteimicrobium</taxon>
    </lineage>
</organism>
<sequence>MMPATRRPCVRRSLSRPALALGVTFVLATALAACSGSAPPADPWAADFAAARTDPATTVEQRAVLADDRVTTDEFDRLKAEFVRCVDAAGYRVEYVDDEQFTLSGFTDDADGAKAEDAMTQCRARTLGPAETLYTSVRQNPGRVDAQALDDLIAGCMVRSGLVADLDGSQFRARFEHPTWDPDDPRYTTCLRTPGGAPTP</sequence>
<dbReference type="RefSeq" id="WP_157803804.1">
    <property type="nucleotide sequence ID" value="NZ_PGTZ01000009.1"/>
</dbReference>
<comment type="caution">
    <text evidence="2">The sequence shown here is derived from an EMBL/GenBank/DDBJ whole genome shotgun (WGS) entry which is preliminary data.</text>
</comment>
<dbReference type="Proteomes" id="UP000231586">
    <property type="component" value="Unassembled WGS sequence"/>
</dbReference>
<name>A0A2M8WIZ2_9MICO</name>
<accession>A0A2M8WIZ2</accession>
<reference evidence="2 3" key="1">
    <citation type="submission" date="2017-11" db="EMBL/GenBank/DDBJ databases">
        <title>Genomic Encyclopedia of Archaeal and Bacterial Type Strains, Phase II (KMG-II): From Individual Species to Whole Genera.</title>
        <authorList>
            <person name="Goeker M."/>
        </authorList>
    </citation>
    <scope>NUCLEOTIDE SEQUENCE [LARGE SCALE GENOMIC DNA]</scope>
    <source>
        <strain evidence="2 3">DSM 22413</strain>
    </source>
</reference>
<evidence type="ECO:0000256" key="1">
    <source>
        <dbReference type="SAM" id="SignalP"/>
    </source>
</evidence>
<dbReference type="PROSITE" id="PS51257">
    <property type="entry name" value="PROKAR_LIPOPROTEIN"/>
    <property type="match status" value="1"/>
</dbReference>
<evidence type="ECO:0000313" key="3">
    <source>
        <dbReference type="Proteomes" id="UP000231586"/>
    </source>
</evidence>
<dbReference type="EMBL" id="PGTZ01000009">
    <property type="protein sequence ID" value="PJI90899.1"/>
    <property type="molecule type" value="Genomic_DNA"/>
</dbReference>
<gene>
    <name evidence="2" type="ORF">CLV34_2155</name>
</gene>
<protein>
    <recommendedName>
        <fullName evidence="4">Lipoprotein</fullName>
    </recommendedName>
</protein>
<keyword evidence="3" id="KW-1185">Reference proteome</keyword>
<feature type="signal peptide" evidence="1">
    <location>
        <begin position="1"/>
        <end position="32"/>
    </location>
</feature>
<feature type="chain" id="PRO_5014818768" description="Lipoprotein" evidence="1">
    <location>
        <begin position="33"/>
        <end position="200"/>
    </location>
</feature>